<dbReference type="Gene3D" id="3.30.40.10">
    <property type="entry name" value="Zinc/RING finger domain, C3HC4 (zinc finger)"/>
    <property type="match status" value="1"/>
</dbReference>
<dbReference type="OrthoDB" id="5963at2759"/>
<dbReference type="InterPro" id="IPR013083">
    <property type="entry name" value="Znf_RING/FYVE/PHD"/>
</dbReference>
<evidence type="ECO:0000256" key="3">
    <source>
        <dbReference type="ARBA" id="ARBA00022723"/>
    </source>
</evidence>
<comment type="subcellular location">
    <subcellularLocation>
        <location evidence="1">Nucleus</location>
    </subcellularLocation>
</comment>
<accession>A0A8H4NB62</accession>
<comment type="caution">
    <text evidence="12">The sequence shown here is derived from an EMBL/GenBank/DDBJ whole genome shotgun (WGS) entry which is preliminary data.</text>
</comment>
<dbReference type="CDD" id="cd16573">
    <property type="entry name" value="RING-HC_TFB3-like"/>
    <property type="match status" value="1"/>
</dbReference>
<evidence type="ECO:0000256" key="8">
    <source>
        <dbReference type="ARBA" id="ARBA00033277"/>
    </source>
</evidence>
<dbReference type="Pfam" id="PF17121">
    <property type="entry name" value="zf-C3HC4_5"/>
    <property type="match status" value="1"/>
</dbReference>
<dbReference type="InterPro" id="IPR015877">
    <property type="entry name" value="MAT1_centre"/>
</dbReference>
<dbReference type="PANTHER" id="PTHR12683">
    <property type="entry name" value="CDK-ACTIVATING KINASE ASSEMBLY FACTOR MAT1"/>
    <property type="match status" value="1"/>
</dbReference>
<dbReference type="GO" id="GO:0006289">
    <property type="term" value="P:nucleotide-excision repair"/>
    <property type="evidence" value="ECO:0007669"/>
    <property type="project" value="InterPro"/>
</dbReference>
<gene>
    <name evidence="12" type="ORF">GTA08_BOTSDO12011</name>
</gene>
<organism evidence="12 13">
    <name type="scientific">Botryosphaeria dothidea</name>
    <dbReference type="NCBI Taxonomy" id="55169"/>
    <lineage>
        <taxon>Eukaryota</taxon>
        <taxon>Fungi</taxon>
        <taxon>Dikarya</taxon>
        <taxon>Ascomycota</taxon>
        <taxon>Pezizomycotina</taxon>
        <taxon>Dothideomycetes</taxon>
        <taxon>Dothideomycetes incertae sedis</taxon>
        <taxon>Botryosphaeriales</taxon>
        <taxon>Botryosphaeriaceae</taxon>
        <taxon>Botryosphaeria</taxon>
    </lineage>
</organism>
<dbReference type="GO" id="GO:0061575">
    <property type="term" value="F:cyclin-dependent protein serine/threonine kinase activator activity"/>
    <property type="evidence" value="ECO:0007669"/>
    <property type="project" value="InterPro"/>
</dbReference>
<evidence type="ECO:0000259" key="10">
    <source>
        <dbReference type="Pfam" id="PF06391"/>
    </source>
</evidence>
<feature type="domain" description="RING-type" evidence="11">
    <location>
        <begin position="51"/>
        <end position="99"/>
    </location>
</feature>
<dbReference type="FunFam" id="3.30.40.10:FF:000037">
    <property type="entry name" value="Cdk-activating kinase assembly factor MAT1, centre"/>
    <property type="match status" value="1"/>
</dbReference>
<name>A0A8H4NB62_9PEZI</name>
<dbReference type="PROSITE" id="PS00518">
    <property type="entry name" value="ZF_RING_1"/>
    <property type="match status" value="1"/>
</dbReference>
<evidence type="ECO:0000256" key="9">
    <source>
        <dbReference type="SAM" id="MobiDB-lite"/>
    </source>
</evidence>
<dbReference type="PANTHER" id="PTHR12683:SF13">
    <property type="entry name" value="CDK-ACTIVATING KINASE ASSEMBLY FACTOR MAT1"/>
    <property type="match status" value="1"/>
</dbReference>
<reference evidence="12" key="1">
    <citation type="submission" date="2020-04" db="EMBL/GenBank/DDBJ databases">
        <title>Genome Assembly and Annotation of Botryosphaeria dothidea sdau 11-99, a Latent Pathogen of Apple Fruit Ring Rot in China.</title>
        <authorList>
            <person name="Yu C."/>
            <person name="Diao Y."/>
            <person name="Lu Q."/>
            <person name="Zhao J."/>
            <person name="Cui S."/>
            <person name="Peng C."/>
            <person name="He B."/>
            <person name="Liu H."/>
        </authorList>
    </citation>
    <scope>NUCLEOTIDE SEQUENCE [LARGE SCALE GENOMIC DNA]</scope>
    <source>
        <strain evidence="12">Sdau11-99</strain>
    </source>
</reference>
<keyword evidence="12" id="KW-0418">Kinase</keyword>
<dbReference type="SUPFAM" id="SSF57850">
    <property type="entry name" value="RING/U-box"/>
    <property type="match status" value="1"/>
</dbReference>
<dbReference type="NCBIfam" id="TIGR00570">
    <property type="entry name" value="cdk7"/>
    <property type="match status" value="1"/>
</dbReference>
<keyword evidence="6" id="KW-0539">Nucleus</keyword>
<dbReference type="EMBL" id="WWBZ02000002">
    <property type="protein sequence ID" value="KAF4312581.1"/>
    <property type="molecule type" value="Genomic_DNA"/>
</dbReference>
<keyword evidence="13" id="KW-1185">Reference proteome</keyword>
<evidence type="ECO:0000256" key="2">
    <source>
        <dbReference type="ARBA" id="ARBA00022257"/>
    </source>
</evidence>
<feature type="region of interest" description="Disordered" evidence="9">
    <location>
        <begin position="1"/>
        <end position="25"/>
    </location>
</feature>
<keyword evidence="5" id="KW-0862">Zinc</keyword>
<dbReference type="InterPro" id="IPR004575">
    <property type="entry name" value="MAT1/Tfb3"/>
</dbReference>
<protein>
    <recommendedName>
        <fullName evidence="2">RNA polymerase II transcription factor B subunit 3</fullName>
    </recommendedName>
    <alternativeName>
        <fullName evidence="8">RNA polymerase II transcription factor B 38 kDa subunit</fullName>
    </alternativeName>
    <alternativeName>
        <fullName evidence="7">RNA polymerase II transcription factor B p38 subunit</fullName>
    </alternativeName>
</protein>
<evidence type="ECO:0000256" key="5">
    <source>
        <dbReference type="ARBA" id="ARBA00022833"/>
    </source>
</evidence>
<feature type="domain" description="MAT1 centre" evidence="10">
    <location>
        <begin position="103"/>
        <end position="262"/>
    </location>
</feature>
<dbReference type="AlphaFoldDB" id="A0A8H4NB62"/>
<dbReference type="GO" id="GO:0070985">
    <property type="term" value="C:transcription factor TFIIK complex"/>
    <property type="evidence" value="ECO:0007669"/>
    <property type="project" value="UniProtKB-ARBA"/>
</dbReference>
<dbReference type="GO" id="GO:0016301">
    <property type="term" value="F:kinase activity"/>
    <property type="evidence" value="ECO:0007669"/>
    <property type="project" value="UniProtKB-KW"/>
</dbReference>
<evidence type="ECO:0000256" key="7">
    <source>
        <dbReference type="ARBA" id="ARBA00029873"/>
    </source>
</evidence>
<evidence type="ECO:0000313" key="13">
    <source>
        <dbReference type="Proteomes" id="UP000572817"/>
    </source>
</evidence>
<dbReference type="Proteomes" id="UP000572817">
    <property type="component" value="Unassembled WGS sequence"/>
</dbReference>
<evidence type="ECO:0000313" key="12">
    <source>
        <dbReference type="EMBL" id="KAF4312581.1"/>
    </source>
</evidence>
<keyword evidence="12" id="KW-0808">Transferase</keyword>
<dbReference type="InterPro" id="IPR001841">
    <property type="entry name" value="Znf_RING"/>
</dbReference>
<evidence type="ECO:0000256" key="6">
    <source>
        <dbReference type="ARBA" id="ARBA00023242"/>
    </source>
</evidence>
<dbReference type="GO" id="GO:0006357">
    <property type="term" value="P:regulation of transcription by RNA polymerase II"/>
    <property type="evidence" value="ECO:0007669"/>
    <property type="project" value="TreeGrafter"/>
</dbReference>
<sequence>MSRAARRESGPQAAKGSQAVEDAGEQLHQRLQAALQLHSDERADQRPAVPDICPVCKSSRYLNPNMRFLINPECYHQMCESCVDRIYSHGPAPCRIVGCGKTLRKNRFRKKTFEDIQVEREVDIRRRVAAVFNRREDEFETLDHYNNYLNDVEDITYDLVNRINVDQAEARLKKYADANHASIKENEVIAQQEASAWEAQQAVEKEQAKLRREAALREEVQLSRERLEGRRDVINQLASGQGDASRIAQVHLKRAGQTHSIAAAARVTPGATAPAPSSGAASGGFQIKGLKKKVVEVEKPFDAFGGDAETRQYAVIQDRYDWNWLDDYYSKPVYAAGGCDIKEYYSHALCDAFAGFGIFVQDEAANIDTTSAPPLATHAAAVAGASGKGDVNMDDVF</sequence>
<keyword evidence="3" id="KW-0479">Metal-binding</keyword>
<evidence type="ECO:0000256" key="4">
    <source>
        <dbReference type="ARBA" id="ARBA00022771"/>
    </source>
</evidence>
<evidence type="ECO:0000259" key="11">
    <source>
        <dbReference type="Pfam" id="PF17121"/>
    </source>
</evidence>
<evidence type="ECO:0000256" key="1">
    <source>
        <dbReference type="ARBA" id="ARBA00004123"/>
    </source>
</evidence>
<dbReference type="GO" id="GO:0008270">
    <property type="term" value="F:zinc ion binding"/>
    <property type="evidence" value="ECO:0007669"/>
    <property type="project" value="UniProtKB-KW"/>
</dbReference>
<dbReference type="InterPro" id="IPR017907">
    <property type="entry name" value="Znf_RING_CS"/>
</dbReference>
<keyword evidence="4" id="KW-0863">Zinc-finger</keyword>
<proteinExistence type="predicted"/>
<dbReference type="Pfam" id="PF06391">
    <property type="entry name" value="MAT1"/>
    <property type="match status" value="1"/>
</dbReference>